<evidence type="ECO:0000256" key="1">
    <source>
        <dbReference type="ARBA" id="ARBA00004141"/>
    </source>
</evidence>
<proteinExistence type="inferred from homology"/>
<evidence type="ECO:0000313" key="14">
    <source>
        <dbReference type="EMBL" id="GMM51123.1"/>
    </source>
</evidence>
<dbReference type="GO" id="GO:0006612">
    <property type="term" value="P:protein targeting to membrane"/>
    <property type="evidence" value="ECO:0007669"/>
    <property type="project" value="TreeGrafter"/>
</dbReference>
<evidence type="ECO:0000256" key="3">
    <source>
        <dbReference type="ARBA" id="ARBA00022692"/>
    </source>
</evidence>
<evidence type="ECO:0000256" key="11">
    <source>
        <dbReference type="RuleBase" id="RU079119"/>
    </source>
</evidence>
<organism evidence="14 15">
    <name type="scientific">Starmerella bacillaris</name>
    <name type="common">Yeast</name>
    <name type="synonym">Candida zemplinina</name>
    <dbReference type="NCBI Taxonomy" id="1247836"/>
    <lineage>
        <taxon>Eukaryota</taxon>
        <taxon>Fungi</taxon>
        <taxon>Dikarya</taxon>
        <taxon>Ascomycota</taxon>
        <taxon>Saccharomycotina</taxon>
        <taxon>Dipodascomycetes</taxon>
        <taxon>Dipodascales</taxon>
        <taxon>Trichomonascaceae</taxon>
        <taxon>Starmerella</taxon>
    </lineage>
</organism>
<dbReference type="GO" id="GO:0019706">
    <property type="term" value="F:protein-cysteine S-palmitoyltransferase activity"/>
    <property type="evidence" value="ECO:0007669"/>
    <property type="project" value="UniProtKB-EC"/>
</dbReference>
<dbReference type="PANTHER" id="PTHR22883">
    <property type="entry name" value="ZINC FINGER DHHC DOMAIN CONTAINING PROTEIN"/>
    <property type="match status" value="1"/>
</dbReference>
<keyword evidence="6" id="KW-0564">Palmitate</keyword>
<dbReference type="GO" id="GO:0016020">
    <property type="term" value="C:membrane"/>
    <property type="evidence" value="ECO:0007669"/>
    <property type="project" value="UniProtKB-SubCell"/>
</dbReference>
<evidence type="ECO:0000259" key="13">
    <source>
        <dbReference type="Pfam" id="PF01529"/>
    </source>
</evidence>
<comment type="subcellular location">
    <subcellularLocation>
        <location evidence="1">Membrane</location>
        <topology evidence="1">Multi-pass membrane protein</topology>
    </subcellularLocation>
</comment>
<name>A0AAV5RI44_STABA</name>
<keyword evidence="3 11" id="KW-0812">Transmembrane</keyword>
<dbReference type="InterPro" id="IPR001594">
    <property type="entry name" value="Palmitoyltrfase_DHHC"/>
</dbReference>
<reference evidence="14 15" key="1">
    <citation type="journal article" date="2023" name="Elife">
        <title>Identification of key yeast species and microbe-microbe interactions impacting larval growth of Drosophila in the wild.</title>
        <authorList>
            <person name="Mure A."/>
            <person name="Sugiura Y."/>
            <person name="Maeda R."/>
            <person name="Honda K."/>
            <person name="Sakurai N."/>
            <person name="Takahashi Y."/>
            <person name="Watada M."/>
            <person name="Katoh T."/>
            <person name="Gotoh A."/>
            <person name="Gotoh Y."/>
            <person name="Taniguchi I."/>
            <person name="Nakamura K."/>
            <person name="Hayashi T."/>
            <person name="Katayama T."/>
            <person name="Uemura T."/>
            <person name="Hattori Y."/>
        </authorList>
    </citation>
    <scope>NUCLEOTIDE SEQUENCE [LARGE SCALE GENOMIC DNA]</scope>
    <source>
        <strain evidence="14 15">SB-73</strain>
    </source>
</reference>
<feature type="transmembrane region" description="Helical" evidence="11">
    <location>
        <begin position="75"/>
        <end position="99"/>
    </location>
</feature>
<dbReference type="PROSITE" id="PS50216">
    <property type="entry name" value="DHHC"/>
    <property type="match status" value="1"/>
</dbReference>
<dbReference type="EC" id="2.3.1.225" evidence="11"/>
<keyword evidence="15" id="KW-1185">Reference proteome</keyword>
<feature type="region of interest" description="Disordered" evidence="12">
    <location>
        <begin position="1"/>
        <end position="26"/>
    </location>
</feature>
<protein>
    <recommendedName>
        <fullName evidence="11">Palmitoyltransferase</fullName>
        <ecNumber evidence="11">2.3.1.225</ecNumber>
    </recommendedName>
</protein>
<evidence type="ECO:0000313" key="15">
    <source>
        <dbReference type="Proteomes" id="UP001362899"/>
    </source>
</evidence>
<feature type="transmembrane region" description="Helical" evidence="11">
    <location>
        <begin position="172"/>
        <end position="194"/>
    </location>
</feature>
<evidence type="ECO:0000256" key="6">
    <source>
        <dbReference type="ARBA" id="ARBA00023139"/>
    </source>
</evidence>
<evidence type="ECO:0000256" key="5">
    <source>
        <dbReference type="ARBA" id="ARBA00023136"/>
    </source>
</evidence>
<sequence>MPQPRQDVSCADKYSTRAKKPEEPDKDLRPFAQKARDWVRHHVYFVLVGLNAYFIYAFCYSIVWGRISKKHKGAAIAILCIYGTLNFMMYVYWLAILLWGPGGIGSQYASNSIDGDAAFQCNMQGYSIYCSYCKHLKPNRTHHSAFTDTCVPAMDHFCPWVGYLIGQGNIKFFLQFCWSTGFTLVFVIIVLLIYQHNQIPNINNNAIVLYILSGLAILFAGSLASQHFIYVVMGHTTLELMSAKRGDSQYVNFLWRDGHRRVMQLNRMDIFVYDQSPFSQGIWNNIREIMGPFYTWPLPIREPIYEPQFNKAFIEKLRERQDKIEEQALNELKDDCDISG</sequence>
<evidence type="ECO:0000256" key="8">
    <source>
        <dbReference type="ARBA" id="ARBA00023315"/>
    </source>
</evidence>
<keyword evidence="2 11" id="KW-0808">Transferase</keyword>
<evidence type="ECO:0000256" key="9">
    <source>
        <dbReference type="ARBA" id="ARBA00038298"/>
    </source>
</evidence>
<dbReference type="AlphaFoldDB" id="A0AAV5RI44"/>
<feature type="transmembrane region" description="Helical" evidence="11">
    <location>
        <begin position="43"/>
        <end position="63"/>
    </location>
</feature>
<feature type="domain" description="Palmitoyltransferase DHHC" evidence="13">
    <location>
        <begin position="129"/>
        <end position="242"/>
    </location>
</feature>
<comment type="similarity">
    <text evidence="9">Belongs to the DHHC palmitoyltransferase family. PFA5 subfamily.</text>
</comment>
<dbReference type="GO" id="GO:0005794">
    <property type="term" value="C:Golgi apparatus"/>
    <property type="evidence" value="ECO:0007669"/>
    <property type="project" value="TreeGrafter"/>
</dbReference>
<evidence type="ECO:0000256" key="10">
    <source>
        <dbReference type="ARBA" id="ARBA00048048"/>
    </source>
</evidence>
<evidence type="ECO:0000256" key="4">
    <source>
        <dbReference type="ARBA" id="ARBA00022989"/>
    </source>
</evidence>
<feature type="transmembrane region" description="Helical" evidence="11">
    <location>
        <begin position="206"/>
        <end position="233"/>
    </location>
</feature>
<keyword evidence="5 11" id="KW-0472">Membrane</keyword>
<comment type="domain">
    <text evidence="11">The DHHC domain is required for palmitoyltransferase activity.</text>
</comment>
<gene>
    <name evidence="14" type="ORF">DASB73_020810</name>
</gene>
<keyword evidence="8 11" id="KW-0012">Acyltransferase</keyword>
<evidence type="ECO:0000256" key="12">
    <source>
        <dbReference type="SAM" id="MobiDB-lite"/>
    </source>
</evidence>
<evidence type="ECO:0000256" key="7">
    <source>
        <dbReference type="ARBA" id="ARBA00023288"/>
    </source>
</evidence>
<dbReference type="PANTHER" id="PTHR22883:SF23">
    <property type="entry name" value="PALMITOYLTRANSFERASE ZDHHC6"/>
    <property type="match status" value="1"/>
</dbReference>
<keyword evidence="7" id="KW-0449">Lipoprotein</keyword>
<keyword evidence="4 11" id="KW-1133">Transmembrane helix</keyword>
<comment type="catalytic activity">
    <reaction evidence="10 11">
        <text>L-cysteinyl-[protein] + hexadecanoyl-CoA = S-hexadecanoyl-L-cysteinyl-[protein] + CoA</text>
        <dbReference type="Rhea" id="RHEA:36683"/>
        <dbReference type="Rhea" id="RHEA-COMP:10131"/>
        <dbReference type="Rhea" id="RHEA-COMP:11032"/>
        <dbReference type="ChEBI" id="CHEBI:29950"/>
        <dbReference type="ChEBI" id="CHEBI:57287"/>
        <dbReference type="ChEBI" id="CHEBI:57379"/>
        <dbReference type="ChEBI" id="CHEBI:74151"/>
        <dbReference type="EC" id="2.3.1.225"/>
    </reaction>
</comment>
<dbReference type="Proteomes" id="UP001362899">
    <property type="component" value="Unassembled WGS sequence"/>
</dbReference>
<dbReference type="GO" id="GO:0005783">
    <property type="term" value="C:endoplasmic reticulum"/>
    <property type="evidence" value="ECO:0007669"/>
    <property type="project" value="TreeGrafter"/>
</dbReference>
<dbReference type="Pfam" id="PF01529">
    <property type="entry name" value="DHHC"/>
    <property type="match status" value="1"/>
</dbReference>
<comment type="caution">
    <text evidence="14">The sequence shown here is derived from an EMBL/GenBank/DDBJ whole genome shotgun (WGS) entry which is preliminary data.</text>
</comment>
<accession>A0AAV5RI44</accession>
<evidence type="ECO:0000256" key="2">
    <source>
        <dbReference type="ARBA" id="ARBA00022679"/>
    </source>
</evidence>
<dbReference type="EMBL" id="BTGC01000003">
    <property type="protein sequence ID" value="GMM51123.1"/>
    <property type="molecule type" value="Genomic_DNA"/>
</dbReference>
<dbReference type="InterPro" id="IPR039859">
    <property type="entry name" value="PFA4/ZDH16/20/ERF2-like"/>
</dbReference>